<dbReference type="AlphaFoldDB" id="A0A2V0NR13"/>
<evidence type="ECO:0000313" key="3">
    <source>
        <dbReference type="EMBL" id="GBF90081.1"/>
    </source>
</evidence>
<accession>A0A2V0NR13</accession>
<feature type="signal peptide" evidence="2">
    <location>
        <begin position="1"/>
        <end position="18"/>
    </location>
</feature>
<organism evidence="3 4">
    <name type="scientific">Raphidocelis subcapitata</name>
    <dbReference type="NCBI Taxonomy" id="307507"/>
    <lineage>
        <taxon>Eukaryota</taxon>
        <taxon>Viridiplantae</taxon>
        <taxon>Chlorophyta</taxon>
        <taxon>core chlorophytes</taxon>
        <taxon>Chlorophyceae</taxon>
        <taxon>CS clade</taxon>
        <taxon>Sphaeropleales</taxon>
        <taxon>Selenastraceae</taxon>
        <taxon>Raphidocelis</taxon>
    </lineage>
</organism>
<feature type="chain" id="PRO_5015960339" evidence="2">
    <location>
        <begin position="19"/>
        <end position="531"/>
    </location>
</feature>
<feature type="transmembrane region" description="Helical" evidence="1">
    <location>
        <begin position="511"/>
        <end position="530"/>
    </location>
</feature>
<gene>
    <name evidence="3" type="ORF">Rsub_02789</name>
</gene>
<dbReference type="Proteomes" id="UP000247498">
    <property type="component" value="Unassembled WGS sequence"/>
</dbReference>
<comment type="caution">
    <text evidence="3">The sequence shown here is derived from an EMBL/GenBank/DDBJ whole genome shotgun (WGS) entry which is preliminary data.</text>
</comment>
<keyword evidence="1" id="KW-1133">Transmembrane helix</keyword>
<keyword evidence="1" id="KW-0812">Transmembrane</keyword>
<reference evidence="3 4" key="1">
    <citation type="journal article" date="2018" name="Sci. Rep.">
        <title>Raphidocelis subcapitata (=Pseudokirchneriella subcapitata) provides an insight into genome evolution and environmental adaptations in the Sphaeropleales.</title>
        <authorList>
            <person name="Suzuki S."/>
            <person name="Yamaguchi H."/>
            <person name="Nakajima N."/>
            <person name="Kawachi M."/>
        </authorList>
    </citation>
    <scope>NUCLEOTIDE SEQUENCE [LARGE SCALE GENOMIC DNA]</scope>
    <source>
        <strain evidence="3 4">NIES-35</strain>
    </source>
</reference>
<evidence type="ECO:0000256" key="1">
    <source>
        <dbReference type="SAM" id="Phobius"/>
    </source>
</evidence>
<evidence type="ECO:0000256" key="2">
    <source>
        <dbReference type="SAM" id="SignalP"/>
    </source>
</evidence>
<dbReference type="OrthoDB" id="532132at2759"/>
<dbReference type="EMBL" id="BDRX01000014">
    <property type="protein sequence ID" value="GBF90081.1"/>
    <property type="molecule type" value="Genomic_DNA"/>
</dbReference>
<proteinExistence type="predicted"/>
<protein>
    <submittedName>
        <fullName evidence="3">Uncharacterized protein</fullName>
    </submittedName>
</protein>
<evidence type="ECO:0000313" key="4">
    <source>
        <dbReference type="Proteomes" id="UP000247498"/>
    </source>
</evidence>
<keyword evidence="4" id="KW-1185">Reference proteome</keyword>
<keyword evidence="2" id="KW-0732">Signal</keyword>
<name>A0A2V0NR13_9CHLO</name>
<sequence length="531" mass="55843">MRLLAVVVLAAIVAGAAAQQRPNDFNFFPSGAQPDCTNGDCSFPGAWHRRNQTTYKKLGNADGHGVLKIAVSDYYPAGPTLYVIPGAWCDSSGAVAGAGTNGLKPRNSRRRALAEARGPPAVTVHGGANCFITGDDAVSYRVGNNKAQIAERARGGAWKIALPNDMTDGETCVEVYATYDTSKVVTSPPYEQYYEPLGEETTVFSRKVCLYKLTKQADATLKFDMCTSNKFTLNISSISPLPVNITMYDEPLPANLFRPLIKMWGGKVSELDGSPAGEAYDELSSRSEANYIAKYFPISPGYQGGPLSFPLSDKLQEGYYEVSAVVSVITGFPALTNLTGLNQITQDDASGVNSGVTGMYEAASRLIHNATLVGVQKNSTLTTLSAISSSSHAKGKPVEAGDKIVLNWRFRGIGSATCTHDGAAVSNAPRGKCVAPMTITAKDFGGEDTRHTVVVTFTDVCGRVRTADFEYTQRGVKTLTATESLNADGSIRIVGAGLAGFHGNGAAPARAAGGAAALLGAAAALLLALVL</sequence>
<keyword evidence="1" id="KW-0472">Membrane</keyword>
<dbReference type="InParanoid" id="A0A2V0NR13"/>